<dbReference type="Pfam" id="PF02668">
    <property type="entry name" value="TauD"/>
    <property type="match status" value="1"/>
</dbReference>
<keyword evidence="7" id="KW-1185">Reference proteome</keyword>
<dbReference type="GO" id="GO:0017000">
    <property type="term" value="P:antibiotic biosynthetic process"/>
    <property type="evidence" value="ECO:0007669"/>
    <property type="project" value="UniProtKB-KW"/>
</dbReference>
<sequence>MLTHSTHAEVITGDGAGIEAIAARRDEIRAAIRTRGAALLRGFQVGDVDGFNAVVRAVSGAPLTYAEKSSPRTAIKGDIYTSTDYPAEEEIFLHNENSYQQVWPMTLFFYCVTPPSTSGATPLADTRRVLAAIDPAVREEFEARGWMAVRNFRAELGLDWTHVFGTGDRAAIDEYCAERGIETSWQEDGGLRTRAVRTAVHVHPATGERVWFNHATFFHVTTLGDDLREGLLSMMDEADLPTNSYYGDGGRIPGEVLDHLRSCYRAATTRFDYERDDVLVIDNMLAAHGREPFTGPRRIAVAMAEPVTSFR</sequence>
<gene>
    <name evidence="6" type="primary">ambC</name>
    <name evidence="6" type="ORF">Psuf_093030</name>
</gene>
<reference evidence="6 7" key="1">
    <citation type="submission" date="2020-03" db="EMBL/GenBank/DDBJ databases">
        <title>Whole genome shotgun sequence of Phytohabitans suffuscus NBRC 105367.</title>
        <authorList>
            <person name="Komaki H."/>
            <person name="Tamura T."/>
        </authorList>
    </citation>
    <scope>NUCLEOTIDE SEQUENCE [LARGE SCALE GENOMIC DNA]</scope>
    <source>
        <strain evidence="6 7">NBRC 105367</strain>
    </source>
</reference>
<dbReference type="AlphaFoldDB" id="A0A6F8Z0N2"/>
<evidence type="ECO:0000256" key="4">
    <source>
        <dbReference type="ARBA" id="ARBA00023194"/>
    </source>
</evidence>
<keyword evidence="2" id="KW-0560">Oxidoreductase</keyword>
<evidence type="ECO:0000256" key="2">
    <source>
        <dbReference type="ARBA" id="ARBA00023002"/>
    </source>
</evidence>
<organism evidence="6 7">
    <name type="scientific">Phytohabitans suffuscus</name>
    <dbReference type="NCBI Taxonomy" id="624315"/>
    <lineage>
        <taxon>Bacteria</taxon>
        <taxon>Bacillati</taxon>
        <taxon>Actinomycetota</taxon>
        <taxon>Actinomycetes</taxon>
        <taxon>Micromonosporales</taxon>
        <taxon>Micromonosporaceae</taxon>
    </lineage>
</organism>
<dbReference type="Proteomes" id="UP000503011">
    <property type="component" value="Chromosome"/>
</dbReference>
<dbReference type="EMBL" id="AP022871">
    <property type="protein sequence ID" value="BCB91990.1"/>
    <property type="molecule type" value="Genomic_DNA"/>
</dbReference>
<protein>
    <submittedName>
        <fullName evidence="6">Protein AmbC</fullName>
    </submittedName>
</protein>
<dbReference type="PANTHER" id="PTHR10696">
    <property type="entry name" value="GAMMA-BUTYROBETAINE HYDROXYLASE-RELATED"/>
    <property type="match status" value="1"/>
</dbReference>
<evidence type="ECO:0000256" key="1">
    <source>
        <dbReference type="ARBA" id="ARBA00001954"/>
    </source>
</evidence>
<dbReference type="InterPro" id="IPR042098">
    <property type="entry name" value="TauD-like_sf"/>
</dbReference>
<evidence type="ECO:0000313" key="6">
    <source>
        <dbReference type="EMBL" id="BCB91990.1"/>
    </source>
</evidence>
<dbReference type="InterPro" id="IPR003819">
    <property type="entry name" value="TauD/TfdA-like"/>
</dbReference>
<accession>A0A6F8Z0N2</accession>
<dbReference type="RefSeq" id="WP_173165673.1">
    <property type="nucleotide sequence ID" value="NZ_AP022871.1"/>
</dbReference>
<comment type="cofactor">
    <cofactor evidence="1">
        <name>Fe(2+)</name>
        <dbReference type="ChEBI" id="CHEBI:29033"/>
    </cofactor>
</comment>
<proteinExistence type="predicted"/>
<evidence type="ECO:0000313" key="7">
    <source>
        <dbReference type="Proteomes" id="UP000503011"/>
    </source>
</evidence>
<evidence type="ECO:0000259" key="5">
    <source>
        <dbReference type="Pfam" id="PF02668"/>
    </source>
</evidence>
<feature type="domain" description="TauD/TfdA-like" evidence="5">
    <location>
        <begin position="22"/>
        <end position="301"/>
    </location>
</feature>
<keyword evidence="3" id="KW-0408">Iron</keyword>
<evidence type="ECO:0000256" key="3">
    <source>
        <dbReference type="ARBA" id="ARBA00023004"/>
    </source>
</evidence>
<reference evidence="6 7" key="2">
    <citation type="submission" date="2020-03" db="EMBL/GenBank/DDBJ databases">
        <authorList>
            <person name="Ichikawa N."/>
            <person name="Kimura A."/>
            <person name="Kitahashi Y."/>
            <person name="Uohara A."/>
        </authorList>
    </citation>
    <scope>NUCLEOTIDE SEQUENCE [LARGE SCALE GENOMIC DNA]</scope>
    <source>
        <strain evidence="6 7">NBRC 105367</strain>
    </source>
</reference>
<name>A0A6F8Z0N2_9ACTN</name>
<dbReference type="PANTHER" id="PTHR10696:SF56">
    <property type="entry name" value="TAUD_TFDA-LIKE DOMAIN-CONTAINING PROTEIN"/>
    <property type="match status" value="1"/>
</dbReference>
<dbReference type="Gene3D" id="3.60.130.10">
    <property type="entry name" value="Clavaminate synthase-like"/>
    <property type="match status" value="1"/>
</dbReference>
<keyword evidence="4" id="KW-0045">Antibiotic biosynthesis</keyword>
<dbReference type="GO" id="GO:0016491">
    <property type="term" value="F:oxidoreductase activity"/>
    <property type="evidence" value="ECO:0007669"/>
    <property type="project" value="UniProtKB-KW"/>
</dbReference>
<dbReference type="SUPFAM" id="SSF51197">
    <property type="entry name" value="Clavaminate synthase-like"/>
    <property type="match status" value="1"/>
</dbReference>
<dbReference type="KEGG" id="psuu:Psuf_093030"/>
<dbReference type="InterPro" id="IPR050411">
    <property type="entry name" value="AlphaKG_dependent_hydroxylases"/>
</dbReference>